<dbReference type="GeneID" id="93062792"/>
<gene>
    <name evidence="3" type="ordered locus">BP1026B_II0734</name>
</gene>
<accession>A0A0H3HXW8</accession>
<reference evidence="3 4" key="1">
    <citation type="journal article" date="2012" name="PLoS ONE">
        <title>Evolution of Burkholderia pseudomallei in recurrent melioidosis.</title>
        <authorList>
            <person name="Hayden H.S."/>
            <person name="Lim R."/>
            <person name="Brittnacher M.J."/>
            <person name="Sims E.H."/>
            <person name="Ramage E.R."/>
            <person name="Fong C."/>
            <person name="Wu Z."/>
            <person name="Crist E."/>
            <person name="Chang J."/>
            <person name="Zhou Y."/>
            <person name="Radey M."/>
            <person name="Rohmer L."/>
            <person name="Haugen E."/>
            <person name="Gillett W."/>
            <person name="Wuthiekanun V."/>
            <person name="Peacock S.J."/>
            <person name="Kaul R."/>
            <person name="Miller S.I."/>
            <person name="Manoil C."/>
            <person name="Jacobs M.A."/>
        </authorList>
    </citation>
    <scope>NUCLEOTIDE SEQUENCE [LARGE SCALE GENOMIC DNA]</scope>
    <source>
        <strain evidence="3 4">1026b</strain>
    </source>
</reference>
<feature type="region of interest" description="Disordered" evidence="1">
    <location>
        <begin position="55"/>
        <end position="103"/>
    </location>
</feature>
<name>A0A0H3HXW8_BURP2</name>
<evidence type="ECO:0000256" key="1">
    <source>
        <dbReference type="SAM" id="MobiDB-lite"/>
    </source>
</evidence>
<feature type="compositionally biased region" description="Polar residues" evidence="1">
    <location>
        <begin position="70"/>
        <end position="79"/>
    </location>
</feature>
<organism evidence="3 4">
    <name type="scientific">Burkholderia pseudomallei (strain 1026b)</name>
    <dbReference type="NCBI Taxonomy" id="884204"/>
    <lineage>
        <taxon>Bacteria</taxon>
        <taxon>Pseudomonadati</taxon>
        <taxon>Pseudomonadota</taxon>
        <taxon>Betaproteobacteria</taxon>
        <taxon>Burkholderiales</taxon>
        <taxon>Burkholderiaceae</taxon>
        <taxon>Burkholderia</taxon>
        <taxon>pseudomallei group</taxon>
    </lineage>
</organism>
<feature type="domain" description="ESPR" evidence="2">
    <location>
        <begin position="1"/>
        <end position="48"/>
    </location>
</feature>
<dbReference type="InterPro" id="IPR024973">
    <property type="entry name" value="ESPR"/>
</dbReference>
<dbReference type="Pfam" id="PF13018">
    <property type="entry name" value="ESPR"/>
    <property type="match status" value="1"/>
</dbReference>
<dbReference type="AlphaFoldDB" id="A0A0H3HXW8"/>
<evidence type="ECO:0000259" key="2">
    <source>
        <dbReference type="Pfam" id="PF13018"/>
    </source>
</evidence>
<dbReference type="KEGG" id="bpz:BP1026B_II0734"/>
<dbReference type="EMBL" id="CP002834">
    <property type="protein sequence ID" value="AFI68993.1"/>
    <property type="molecule type" value="Genomic_DNA"/>
</dbReference>
<evidence type="ECO:0000313" key="4">
    <source>
        <dbReference type="Proteomes" id="UP000010087"/>
    </source>
</evidence>
<protein>
    <recommendedName>
        <fullName evidence="2">ESPR domain-containing protein</fullName>
    </recommendedName>
</protein>
<sequence length="131" mass="13214">MNKPYRTIWNASLGAWVAASVIARTCGRPGSTRTILVVTVAMVGASGAYAQYVAGGGSQTEQPGGKRDISTSANDSALLSNARGGDSGANGSSARANGTADGNGRAYIGMSTFLGQKTMAADMQGPFHGKP</sequence>
<dbReference type="Proteomes" id="UP000010087">
    <property type="component" value="Chromosome 2"/>
</dbReference>
<evidence type="ECO:0000313" key="3">
    <source>
        <dbReference type="EMBL" id="AFI68993.1"/>
    </source>
</evidence>
<proteinExistence type="predicted"/>
<dbReference type="RefSeq" id="WP_004551468.1">
    <property type="nucleotide sequence ID" value="NC_017832.1"/>
</dbReference>